<gene>
    <name evidence="1" type="ORF">LCGC14_1356340</name>
</gene>
<reference evidence="1" key="1">
    <citation type="journal article" date="2015" name="Nature">
        <title>Complex archaea that bridge the gap between prokaryotes and eukaryotes.</title>
        <authorList>
            <person name="Spang A."/>
            <person name="Saw J.H."/>
            <person name="Jorgensen S.L."/>
            <person name="Zaremba-Niedzwiedzka K."/>
            <person name="Martijn J."/>
            <person name="Lind A.E."/>
            <person name="van Eijk R."/>
            <person name="Schleper C."/>
            <person name="Guy L."/>
            <person name="Ettema T.J."/>
        </authorList>
    </citation>
    <scope>NUCLEOTIDE SEQUENCE</scope>
</reference>
<dbReference type="InterPro" id="IPR008840">
    <property type="entry name" value="Sipho_Gp157"/>
</dbReference>
<comment type="caution">
    <text evidence="1">The sequence shown here is derived from an EMBL/GenBank/DDBJ whole genome shotgun (WGS) entry which is preliminary data.</text>
</comment>
<organism evidence="1">
    <name type="scientific">marine sediment metagenome</name>
    <dbReference type="NCBI Taxonomy" id="412755"/>
    <lineage>
        <taxon>unclassified sequences</taxon>
        <taxon>metagenomes</taxon>
        <taxon>ecological metagenomes</taxon>
    </lineage>
</organism>
<sequence>MTLHLYELSPAIKQLLELMEEEGTDWTASLDELEGLFADKAVALAKLFKTWEAQERVYKTEIERLEGHKKAAQGKQAWAKQYLKGNMEDAGIDHVPGDVVDIKLQNGAPSVIVEDETEIPDAYYTGTLQLPWAQVKSRKLEAKADKVLDRRAILDAHSGEVGVPGIRVEKNTYIRIR</sequence>
<name>A0A0F9NBR3_9ZZZZ</name>
<proteinExistence type="predicted"/>
<dbReference type="EMBL" id="LAZR01008433">
    <property type="protein sequence ID" value="KKM78797.1"/>
    <property type="molecule type" value="Genomic_DNA"/>
</dbReference>
<dbReference type="AlphaFoldDB" id="A0A0F9NBR3"/>
<protein>
    <recommendedName>
        <fullName evidence="2">Siphovirus Gp157 family protein</fullName>
    </recommendedName>
</protein>
<evidence type="ECO:0000313" key="1">
    <source>
        <dbReference type="EMBL" id="KKM78797.1"/>
    </source>
</evidence>
<dbReference type="Pfam" id="PF05565">
    <property type="entry name" value="Sipho_Gp157"/>
    <property type="match status" value="1"/>
</dbReference>
<accession>A0A0F9NBR3</accession>
<evidence type="ECO:0008006" key="2">
    <source>
        <dbReference type="Google" id="ProtNLM"/>
    </source>
</evidence>